<name>A0A0B1P316_UNCNE</name>
<dbReference type="GO" id="GO:0016301">
    <property type="term" value="F:kinase activity"/>
    <property type="evidence" value="ECO:0007669"/>
    <property type="project" value="UniProtKB-KW"/>
</dbReference>
<sequence length="203" mass="23298">MSAVPSKPSDEATHDDNDSLNLNDELKLQGITFASSEDMKDSLKHSNRKIDIWTLTDRLNSLEKSTPIPQLKGSNWNHYYDSIKKFLYLSQTSAAFLSDPPRNRAITMWEAWWVAKLRETAPHVRTAPSDSVRTVLSEIVLTSQAQSQTKILSITARFWTFQLDKNTTLQGFIKEYQKRYQELKEHTNFSQETMNVSTQILAA</sequence>
<feature type="compositionally biased region" description="Basic and acidic residues" evidence="1">
    <location>
        <begin position="8"/>
        <end position="17"/>
    </location>
</feature>
<gene>
    <name evidence="2" type="ORF">EV44_g3387</name>
</gene>
<dbReference type="EMBL" id="JNVN01003284">
    <property type="protein sequence ID" value="KHJ31074.1"/>
    <property type="molecule type" value="Genomic_DNA"/>
</dbReference>
<evidence type="ECO:0000256" key="1">
    <source>
        <dbReference type="SAM" id="MobiDB-lite"/>
    </source>
</evidence>
<protein>
    <submittedName>
        <fullName evidence="2">Putative serine threonine protein kinase domain protein</fullName>
    </submittedName>
</protein>
<keyword evidence="2" id="KW-0808">Transferase</keyword>
<accession>A0A0B1P316</accession>
<evidence type="ECO:0000313" key="2">
    <source>
        <dbReference type="EMBL" id="KHJ31074.1"/>
    </source>
</evidence>
<keyword evidence="3" id="KW-1185">Reference proteome</keyword>
<feature type="region of interest" description="Disordered" evidence="1">
    <location>
        <begin position="1"/>
        <end position="23"/>
    </location>
</feature>
<comment type="caution">
    <text evidence="2">The sequence shown here is derived from an EMBL/GenBank/DDBJ whole genome shotgun (WGS) entry which is preliminary data.</text>
</comment>
<dbReference type="HOGENOM" id="CLU_1171364_0_0_1"/>
<proteinExistence type="predicted"/>
<dbReference type="AlphaFoldDB" id="A0A0B1P316"/>
<organism evidence="2 3">
    <name type="scientific">Uncinula necator</name>
    <name type="common">Grape powdery mildew</name>
    <dbReference type="NCBI Taxonomy" id="52586"/>
    <lineage>
        <taxon>Eukaryota</taxon>
        <taxon>Fungi</taxon>
        <taxon>Dikarya</taxon>
        <taxon>Ascomycota</taxon>
        <taxon>Pezizomycotina</taxon>
        <taxon>Leotiomycetes</taxon>
        <taxon>Erysiphales</taxon>
        <taxon>Erysiphaceae</taxon>
        <taxon>Erysiphe</taxon>
    </lineage>
</organism>
<keyword evidence="2" id="KW-0418">Kinase</keyword>
<evidence type="ECO:0000313" key="3">
    <source>
        <dbReference type="Proteomes" id="UP000030854"/>
    </source>
</evidence>
<reference evidence="2 3" key="1">
    <citation type="journal article" date="2014" name="BMC Genomics">
        <title>Adaptive genomic structural variation in the grape powdery mildew pathogen, Erysiphe necator.</title>
        <authorList>
            <person name="Jones L."/>
            <person name="Riaz S."/>
            <person name="Morales-Cruz A."/>
            <person name="Amrine K.C."/>
            <person name="McGuire B."/>
            <person name="Gubler W.D."/>
            <person name="Walker M.A."/>
            <person name="Cantu D."/>
        </authorList>
    </citation>
    <scope>NUCLEOTIDE SEQUENCE [LARGE SCALE GENOMIC DNA]</scope>
    <source>
        <strain evidence="3">c</strain>
    </source>
</reference>
<dbReference type="Proteomes" id="UP000030854">
    <property type="component" value="Unassembled WGS sequence"/>
</dbReference>